<gene>
    <name evidence="1" type="ORF">METZ01_LOCUS191357</name>
</gene>
<organism evidence="1">
    <name type="scientific">marine metagenome</name>
    <dbReference type="NCBI Taxonomy" id="408172"/>
    <lineage>
        <taxon>unclassified sequences</taxon>
        <taxon>metagenomes</taxon>
        <taxon>ecological metagenomes</taxon>
    </lineage>
</organism>
<dbReference type="InterPro" id="IPR045617">
    <property type="entry name" value="DUF6445"/>
</dbReference>
<proteinExistence type="predicted"/>
<dbReference type="EMBL" id="UINC01039676">
    <property type="protein sequence ID" value="SVB38503.1"/>
    <property type="molecule type" value="Genomic_DNA"/>
</dbReference>
<sequence length="233" mass="26880">MEVKIINEQEVFAINPSLTVQTKNIGKYKIAIADNFYKNPEMVRELILTIPSTNNEKHKGGMVGRRVEAYYDLSPLADPFHKILTNLWDYTKNWSYDAIYEMFKQSSFIGNIMNEEMLESRTPHQDGPKTLPKQFIPSHTGFASSVFLNTPQECAGGTALYTYKGEQSPLQMPDQSVDHFITESEGDWEKIGLIEMKWNRMVIYNNFILHTPYVKQGMGFTGNIYRINQMIFP</sequence>
<dbReference type="Pfam" id="PF20043">
    <property type="entry name" value="DUF6445"/>
    <property type="match status" value="1"/>
</dbReference>
<reference evidence="1" key="1">
    <citation type="submission" date="2018-05" db="EMBL/GenBank/DDBJ databases">
        <authorList>
            <person name="Lanie J.A."/>
            <person name="Ng W.-L."/>
            <person name="Kazmierczak K.M."/>
            <person name="Andrzejewski T.M."/>
            <person name="Davidsen T.M."/>
            <person name="Wayne K.J."/>
            <person name="Tettelin H."/>
            <person name="Glass J.I."/>
            <person name="Rusch D."/>
            <person name="Podicherti R."/>
            <person name="Tsui H.-C.T."/>
            <person name="Winkler M.E."/>
        </authorList>
    </citation>
    <scope>NUCLEOTIDE SEQUENCE</scope>
</reference>
<accession>A0A382DLK3</accession>
<dbReference type="AlphaFoldDB" id="A0A382DLK3"/>
<name>A0A382DLK3_9ZZZZ</name>
<evidence type="ECO:0000313" key="1">
    <source>
        <dbReference type="EMBL" id="SVB38503.1"/>
    </source>
</evidence>
<protein>
    <submittedName>
        <fullName evidence="1">Uncharacterized protein</fullName>
    </submittedName>
</protein>